<dbReference type="AlphaFoldDB" id="A0A7S9QEE1"/>
<organism evidence="3 4">
    <name type="scientific">Pontivivens ytuae</name>
    <dbReference type="NCBI Taxonomy" id="2789856"/>
    <lineage>
        <taxon>Bacteria</taxon>
        <taxon>Pseudomonadati</taxon>
        <taxon>Pseudomonadota</taxon>
        <taxon>Alphaproteobacteria</taxon>
        <taxon>Rhodobacterales</taxon>
        <taxon>Paracoccaceae</taxon>
        <taxon>Pontivivens</taxon>
    </lineage>
</organism>
<dbReference type="Pfam" id="PF01381">
    <property type="entry name" value="HTH_3"/>
    <property type="match status" value="1"/>
</dbReference>
<gene>
    <name evidence="3" type="ORF">I0K15_04885</name>
</gene>
<dbReference type="GO" id="GO:0003677">
    <property type="term" value="F:DNA binding"/>
    <property type="evidence" value="ECO:0007669"/>
    <property type="project" value="InterPro"/>
</dbReference>
<reference evidence="3 4" key="1">
    <citation type="submission" date="2020-11" db="EMBL/GenBank/DDBJ databases">
        <title>Description of Pontivivens ytuae sp. nov. isolated from deep sea sediment of Mariana Trench.</title>
        <authorList>
            <person name="Wang Z."/>
            <person name="Sun Q.-L."/>
            <person name="Xu X.-D."/>
            <person name="Tang Y.-Z."/>
            <person name="Zhang J."/>
        </authorList>
    </citation>
    <scope>NUCLEOTIDE SEQUENCE [LARGE SCALE GENOMIC DNA]</scope>
    <source>
        <strain evidence="3 4">MT2928</strain>
    </source>
</reference>
<dbReference type="SMART" id="SM00530">
    <property type="entry name" value="HTH_XRE"/>
    <property type="match status" value="1"/>
</dbReference>
<dbReference type="InterPro" id="IPR001387">
    <property type="entry name" value="Cro/C1-type_HTH"/>
</dbReference>
<accession>A0A7S9QEE1</accession>
<dbReference type="RefSeq" id="WP_196104285.1">
    <property type="nucleotide sequence ID" value="NZ_CP064942.1"/>
</dbReference>
<protein>
    <submittedName>
        <fullName evidence="3">Helix-turn-helix transcriptional regulator</fullName>
    </submittedName>
</protein>
<keyword evidence="4" id="KW-1185">Reference proteome</keyword>
<evidence type="ECO:0000313" key="4">
    <source>
        <dbReference type="Proteomes" id="UP000594800"/>
    </source>
</evidence>
<keyword evidence="1" id="KW-1133">Transmembrane helix</keyword>
<sequence>MDKRARAALFRERLDQAMTVKGVSRSALARETGVDRSTISQLLSAGEVRLPNVQLAADAAVALGVSMDWLAGLTDRPERPGDLIANAMTMTDAARSAVDAQLMAWHEEARGYKIRHVPATLPDFLKTPEVIAWEYAPAADRTTDQAIGATEDAMAWLDRQQSDYEIAMPLSALSAFAAGTGYWFGLDRDIRAEQLRRMAEDCERLYPTLRLFQFDMHRVYSAPITTFGPILAIIYIGQSYLAFRESSRVASLSRHFDRLVREAEIDARDAAAAIRQLRDRMVR</sequence>
<keyword evidence="1" id="KW-0472">Membrane</keyword>
<name>A0A7S9QEE1_9RHOB</name>
<dbReference type="Gene3D" id="1.10.260.40">
    <property type="entry name" value="lambda repressor-like DNA-binding domains"/>
    <property type="match status" value="1"/>
</dbReference>
<evidence type="ECO:0000259" key="2">
    <source>
        <dbReference type="PROSITE" id="PS50943"/>
    </source>
</evidence>
<dbReference type="CDD" id="cd00093">
    <property type="entry name" value="HTH_XRE"/>
    <property type="match status" value="1"/>
</dbReference>
<dbReference type="KEGG" id="poz:I0K15_04885"/>
<feature type="transmembrane region" description="Helical" evidence="1">
    <location>
        <begin position="220"/>
        <end position="243"/>
    </location>
</feature>
<evidence type="ECO:0000256" key="1">
    <source>
        <dbReference type="SAM" id="Phobius"/>
    </source>
</evidence>
<dbReference type="EMBL" id="CP064942">
    <property type="protein sequence ID" value="QPH55086.1"/>
    <property type="molecule type" value="Genomic_DNA"/>
</dbReference>
<dbReference type="SUPFAM" id="SSF47413">
    <property type="entry name" value="lambda repressor-like DNA-binding domains"/>
    <property type="match status" value="1"/>
</dbReference>
<feature type="domain" description="HTH cro/C1-type" evidence="2">
    <location>
        <begin position="14"/>
        <end position="70"/>
    </location>
</feature>
<dbReference type="InterPro" id="IPR010982">
    <property type="entry name" value="Lambda_DNA-bd_dom_sf"/>
</dbReference>
<dbReference type="PROSITE" id="PS50943">
    <property type="entry name" value="HTH_CROC1"/>
    <property type="match status" value="1"/>
</dbReference>
<keyword evidence="1" id="KW-0812">Transmembrane</keyword>
<proteinExistence type="predicted"/>
<dbReference type="Proteomes" id="UP000594800">
    <property type="component" value="Chromosome"/>
</dbReference>
<evidence type="ECO:0000313" key="3">
    <source>
        <dbReference type="EMBL" id="QPH55086.1"/>
    </source>
</evidence>